<organism evidence="1 2">
    <name type="scientific">Pluteus cervinus</name>
    <dbReference type="NCBI Taxonomy" id="181527"/>
    <lineage>
        <taxon>Eukaryota</taxon>
        <taxon>Fungi</taxon>
        <taxon>Dikarya</taxon>
        <taxon>Basidiomycota</taxon>
        <taxon>Agaricomycotina</taxon>
        <taxon>Agaricomycetes</taxon>
        <taxon>Agaricomycetidae</taxon>
        <taxon>Agaricales</taxon>
        <taxon>Pluteineae</taxon>
        <taxon>Pluteaceae</taxon>
        <taxon>Pluteus</taxon>
    </lineage>
</organism>
<dbReference type="EMBL" id="ML208312">
    <property type="protein sequence ID" value="TFK70485.1"/>
    <property type="molecule type" value="Genomic_DNA"/>
</dbReference>
<name>A0ACD3AXP0_9AGAR</name>
<gene>
    <name evidence="1" type="ORF">BDN72DRAFT_535983</name>
</gene>
<reference evidence="1 2" key="1">
    <citation type="journal article" date="2019" name="Nat. Ecol. Evol.">
        <title>Megaphylogeny resolves global patterns of mushroom evolution.</title>
        <authorList>
            <person name="Varga T."/>
            <person name="Krizsan K."/>
            <person name="Foldi C."/>
            <person name="Dima B."/>
            <person name="Sanchez-Garcia M."/>
            <person name="Sanchez-Ramirez S."/>
            <person name="Szollosi G.J."/>
            <person name="Szarkandi J.G."/>
            <person name="Papp V."/>
            <person name="Albert L."/>
            <person name="Andreopoulos W."/>
            <person name="Angelini C."/>
            <person name="Antonin V."/>
            <person name="Barry K.W."/>
            <person name="Bougher N.L."/>
            <person name="Buchanan P."/>
            <person name="Buyck B."/>
            <person name="Bense V."/>
            <person name="Catcheside P."/>
            <person name="Chovatia M."/>
            <person name="Cooper J."/>
            <person name="Damon W."/>
            <person name="Desjardin D."/>
            <person name="Finy P."/>
            <person name="Geml J."/>
            <person name="Haridas S."/>
            <person name="Hughes K."/>
            <person name="Justo A."/>
            <person name="Karasinski D."/>
            <person name="Kautmanova I."/>
            <person name="Kiss B."/>
            <person name="Kocsube S."/>
            <person name="Kotiranta H."/>
            <person name="LaButti K.M."/>
            <person name="Lechner B.E."/>
            <person name="Liimatainen K."/>
            <person name="Lipzen A."/>
            <person name="Lukacs Z."/>
            <person name="Mihaltcheva S."/>
            <person name="Morgado L.N."/>
            <person name="Niskanen T."/>
            <person name="Noordeloos M.E."/>
            <person name="Ohm R.A."/>
            <person name="Ortiz-Santana B."/>
            <person name="Ovrebo C."/>
            <person name="Racz N."/>
            <person name="Riley R."/>
            <person name="Savchenko A."/>
            <person name="Shiryaev A."/>
            <person name="Soop K."/>
            <person name="Spirin V."/>
            <person name="Szebenyi C."/>
            <person name="Tomsovsky M."/>
            <person name="Tulloss R.E."/>
            <person name="Uehling J."/>
            <person name="Grigoriev I.V."/>
            <person name="Vagvolgyi C."/>
            <person name="Papp T."/>
            <person name="Martin F.M."/>
            <person name="Miettinen O."/>
            <person name="Hibbett D.S."/>
            <person name="Nagy L.G."/>
        </authorList>
    </citation>
    <scope>NUCLEOTIDE SEQUENCE [LARGE SCALE GENOMIC DNA]</scope>
    <source>
        <strain evidence="1 2">NL-1719</strain>
    </source>
</reference>
<evidence type="ECO:0000313" key="1">
    <source>
        <dbReference type="EMBL" id="TFK70485.1"/>
    </source>
</evidence>
<sequence length="64" mass="6884">MVTQPSPIRRYCTISFNSNATGHSAAVRVRISMLSASCLLSSLFLLFAILNLGSSKLLNGLDIL</sequence>
<keyword evidence="2" id="KW-1185">Reference proteome</keyword>
<evidence type="ECO:0000313" key="2">
    <source>
        <dbReference type="Proteomes" id="UP000308600"/>
    </source>
</evidence>
<dbReference type="Proteomes" id="UP000308600">
    <property type="component" value="Unassembled WGS sequence"/>
</dbReference>
<accession>A0ACD3AXP0</accession>
<protein>
    <submittedName>
        <fullName evidence="1">Uncharacterized protein</fullName>
    </submittedName>
</protein>
<proteinExistence type="predicted"/>